<evidence type="ECO:0000313" key="3">
    <source>
        <dbReference type="EMBL" id="CAD8311850.1"/>
    </source>
</evidence>
<sequence length="847" mass="89761">MEGGSSAVAGSAEKKEGELDRKDAFGDSSDVENGPAALEPTAPFGPSSPPADSTLMMPSSSMDDDDDQVCHSEISVKDAKNCATCCAKTMPLERDKEDVVPPSTDSPGSDSSSATASSVRSLGVADEDQDPLTFDDQHERPNHVVTPDLPHPGAHHVSVEAPRSDMPNRTTEPSRDINSGIIAATEVVIEGHLVENSNGRGAGERAMSSSVLDARRSSSQPLAWVVSSEATEPTVFVDDDEHGRDVKKSSLVSTIEKSCPCILRCKACWRSVPRNKRLVIQIVSAFSIFLLGLVVGLLVRGPSSRIRGDGASTSSPWGNDQNKTDMEGLAFGNSSVGESGQNLTSSGPSSPNMSDGDRGNTNNGTASQQPEVSVEQWALVGDPIYGLNNETGFTISFDHNSGMPLFGKGPVSNFTWSGLSVALSRNGSIVAIGEPGTSTVRVFKQETRDVGSTHWVQVGRTLKVTEHCPGNEVVDHGADIANGGGNQRRLRRQMRPSLRGRHLDDGNDDDWVNWFLPCVTGFGFEVDVSSNGTTLAVGGVSRNHERGMLRVYDWVDQAGEKLGSFSGAGGDWVQRGSDVVGLSPGDGLGATVSISSGAETVAVSAPQSIHPAFANSVGKAPFVGRGYVRVYDWDPEVTEWKQRGDDIRGHSSEDGMEAVSITANGQTLAVGTFFGGYVDVLVWDGDNSSWVPRGGSQGNDALVAPLGEHDFGSPLSLSSADGSVLAISSDYIGKGDTTDAHLVYVFEWTGEMWKRRHRMAGLIRGAGEGFSVALSSDGSILAAAFSNVIQVFEWDGEHYVKVGMLEGGSFVGLSEDGKTLAVGRPDDHTNGLFIGSTSIYRRLPERE</sequence>
<keyword evidence="2" id="KW-0812">Transmembrane</keyword>
<organism evidence="3">
    <name type="scientific">Pseudictyota dubia</name>
    <dbReference type="NCBI Taxonomy" id="2749911"/>
    <lineage>
        <taxon>Eukaryota</taxon>
        <taxon>Sar</taxon>
        <taxon>Stramenopiles</taxon>
        <taxon>Ochrophyta</taxon>
        <taxon>Bacillariophyta</taxon>
        <taxon>Mediophyceae</taxon>
        <taxon>Biddulphiophycidae</taxon>
        <taxon>Eupodiscales</taxon>
        <taxon>Odontellaceae</taxon>
        <taxon>Pseudictyota</taxon>
    </lineage>
</organism>
<reference evidence="3" key="1">
    <citation type="submission" date="2021-01" db="EMBL/GenBank/DDBJ databases">
        <authorList>
            <person name="Corre E."/>
            <person name="Pelletier E."/>
            <person name="Niang G."/>
            <person name="Scheremetjew M."/>
            <person name="Finn R."/>
            <person name="Kale V."/>
            <person name="Holt S."/>
            <person name="Cochrane G."/>
            <person name="Meng A."/>
            <person name="Brown T."/>
            <person name="Cohen L."/>
        </authorList>
    </citation>
    <scope>NUCLEOTIDE SEQUENCE</scope>
    <source>
        <strain evidence="3">CCMP147</strain>
    </source>
</reference>
<feature type="compositionally biased region" description="Basic and acidic residues" evidence="1">
    <location>
        <begin position="12"/>
        <end position="25"/>
    </location>
</feature>
<evidence type="ECO:0000256" key="1">
    <source>
        <dbReference type="SAM" id="MobiDB-lite"/>
    </source>
</evidence>
<feature type="compositionally biased region" description="Low complexity" evidence="1">
    <location>
        <begin position="100"/>
        <end position="121"/>
    </location>
</feature>
<proteinExistence type="predicted"/>
<accession>A0A7R9W2A5</accession>
<evidence type="ECO:0000256" key="2">
    <source>
        <dbReference type="SAM" id="Phobius"/>
    </source>
</evidence>
<dbReference type="AlphaFoldDB" id="A0A7R9W2A5"/>
<feature type="compositionally biased region" description="Polar residues" evidence="1">
    <location>
        <begin position="332"/>
        <end position="371"/>
    </location>
</feature>
<feature type="region of interest" description="Disordered" evidence="1">
    <location>
        <begin position="305"/>
        <end position="371"/>
    </location>
</feature>
<keyword evidence="2" id="KW-0472">Membrane</keyword>
<name>A0A7R9W2A5_9STRA</name>
<feature type="compositionally biased region" description="Low complexity" evidence="1">
    <location>
        <begin position="52"/>
        <end position="61"/>
    </location>
</feature>
<feature type="region of interest" description="Disordered" evidence="1">
    <location>
        <begin position="1"/>
        <end position="74"/>
    </location>
</feature>
<protein>
    <submittedName>
        <fullName evidence="3">Uncharacterized protein</fullName>
    </submittedName>
</protein>
<feature type="compositionally biased region" description="Polar residues" evidence="1">
    <location>
        <begin position="311"/>
        <end position="321"/>
    </location>
</feature>
<dbReference type="SUPFAM" id="SSF82171">
    <property type="entry name" value="DPP6 N-terminal domain-like"/>
    <property type="match status" value="1"/>
</dbReference>
<feature type="transmembrane region" description="Helical" evidence="2">
    <location>
        <begin position="278"/>
        <end position="299"/>
    </location>
</feature>
<gene>
    <name evidence="3" type="ORF">TDUB1175_LOCUS10639</name>
</gene>
<dbReference type="EMBL" id="HBED01021357">
    <property type="protein sequence ID" value="CAD8311850.1"/>
    <property type="molecule type" value="Transcribed_RNA"/>
</dbReference>
<keyword evidence="2" id="KW-1133">Transmembrane helix</keyword>
<feature type="region of interest" description="Disordered" evidence="1">
    <location>
        <begin position="90"/>
        <end position="175"/>
    </location>
</feature>